<sequence length="56" mass="6032">MAAVGLAVLGIILGAAGMQYLRSSKPELVEKAEDGVKRFVKSIRLSKSDDKKAKEK</sequence>
<comment type="caution">
    <text evidence="1">The sequence shown here is derived from an EMBL/GenBank/DDBJ whole genome shotgun (WGS) entry which is preliminary data.</text>
</comment>
<organism evidence="1">
    <name type="scientific">marine sediment metagenome</name>
    <dbReference type="NCBI Taxonomy" id="412755"/>
    <lineage>
        <taxon>unclassified sequences</taxon>
        <taxon>metagenomes</taxon>
        <taxon>ecological metagenomes</taxon>
    </lineage>
</organism>
<name>X0Z425_9ZZZZ</name>
<protein>
    <submittedName>
        <fullName evidence="1">Uncharacterized protein</fullName>
    </submittedName>
</protein>
<reference evidence="1" key="1">
    <citation type="journal article" date="2014" name="Front. Microbiol.">
        <title>High frequency of phylogenetically diverse reductive dehalogenase-homologous genes in deep subseafloor sedimentary metagenomes.</title>
        <authorList>
            <person name="Kawai M."/>
            <person name="Futagami T."/>
            <person name="Toyoda A."/>
            <person name="Takaki Y."/>
            <person name="Nishi S."/>
            <person name="Hori S."/>
            <person name="Arai W."/>
            <person name="Tsubouchi T."/>
            <person name="Morono Y."/>
            <person name="Uchiyama I."/>
            <person name="Ito T."/>
            <person name="Fujiyama A."/>
            <person name="Inagaki F."/>
            <person name="Takami H."/>
        </authorList>
    </citation>
    <scope>NUCLEOTIDE SEQUENCE</scope>
    <source>
        <strain evidence="1">Expedition CK06-06</strain>
    </source>
</reference>
<gene>
    <name evidence="1" type="ORF">S01H4_13432</name>
</gene>
<dbReference type="EMBL" id="BART01005918">
    <property type="protein sequence ID" value="GAG55173.1"/>
    <property type="molecule type" value="Genomic_DNA"/>
</dbReference>
<accession>X0Z425</accession>
<dbReference type="AlphaFoldDB" id="X0Z425"/>
<evidence type="ECO:0000313" key="1">
    <source>
        <dbReference type="EMBL" id="GAG55173.1"/>
    </source>
</evidence>
<proteinExistence type="predicted"/>